<name>A0A8T0ELW8_ARGBR</name>
<sequence length="114" mass="12361">MSDYDNKNCATVTRPKITASFLPASPVRERFVTDASLGNSAAEKGEEDKIASYSNVRRVVIPASPKMIIQSILRVVDALDGGRVKVLFICRARYSLHEGCGANGLVEGQLCQCD</sequence>
<evidence type="ECO:0000313" key="1">
    <source>
        <dbReference type="EMBL" id="KAF8776852.1"/>
    </source>
</evidence>
<organism evidence="1 2">
    <name type="scientific">Argiope bruennichi</name>
    <name type="common">Wasp spider</name>
    <name type="synonym">Aranea bruennichi</name>
    <dbReference type="NCBI Taxonomy" id="94029"/>
    <lineage>
        <taxon>Eukaryota</taxon>
        <taxon>Metazoa</taxon>
        <taxon>Ecdysozoa</taxon>
        <taxon>Arthropoda</taxon>
        <taxon>Chelicerata</taxon>
        <taxon>Arachnida</taxon>
        <taxon>Araneae</taxon>
        <taxon>Araneomorphae</taxon>
        <taxon>Entelegynae</taxon>
        <taxon>Araneoidea</taxon>
        <taxon>Araneidae</taxon>
        <taxon>Argiope</taxon>
    </lineage>
</organism>
<dbReference type="AlphaFoldDB" id="A0A8T0ELW8"/>
<evidence type="ECO:0000313" key="2">
    <source>
        <dbReference type="Proteomes" id="UP000807504"/>
    </source>
</evidence>
<reference evidence="1" key="1">
    <citation type="journal article" date="2020" name="bioRxiv">
        <title>Chromosome-level reference genome of the European wasp spider Argiope bruennichi: a resource for studies on range expansion and evolutionary adaptation.</title>
        <authorList>
            <person name="Sheffer M.M."/>
            <person name="Hoppe A."/>
            <person name="Krehenwinkel H."/>
            <person name="Uhl G."/>
            <person name="Kuss A.W."/>
            <person name="Jensen L."/>
            <person name="Jensen C."/>
            <person name="Gillespie R.G."/>
            <person name="Hoff K.J."/>
            <person name="Prost S."/>
        </authorList>
    </citation>
    <scope>NUCLEOTIDE SEQUENCE</scope>
</reference>
<proteinExistence type="predicted"/>
<gene>
    <name evidence="1" type="ORF">HNY73_013795</name>
</gene>
<dbReference type="Proteomes" id="UP000807504">
    <property type="component" value="Unassembled WGS sequence"/>
</dbReference>
<keyword evidence="2" id="KW-1185">Reference proteome</keyword>
<reference evidence="1" key="2">
    <citation type="submission" date="2020-06" db="EMBL/GenBank/DDBJ databases">
        <authorList>
            <person name="Sheffer M."/>
        </authorList>
    </citation>
    <scope>NUCLEOTIDE SEQUENCE</scope>
</reference>
<accession>A0A8T0ELW8</accession>
<protein>
    <submittedName>
        <fullName evidence="1">Uncharacterized protein</fullName>
    </submittedName>
</protein>
<dbReference type="EMBL" id="JABXBU010002072">
    <property type="protein sequence ID" value="KAF8776852.1"/>
    <property type="molecule type" value="Genomic_DNA"/>
</dbReference>
<comment type="caution">
    <text evidence="1">The sequence shown here is derived from an EMBL/GenBank/DDBJ whole genome shotgun (WGS) entry which is preliminary data.</text>
</comment>